<feature type="compositionally biased region" description="Polar residues" evidence="1">
    <location>
        <begin position="92"/>
        <end position="117"/>
    </location>
</feature>
<dbReference type="Gene3D" id="3.60.10.10">
    <property type="entry name" value="Endonuclease/exonuclease/phosphatase"/>
    <property type="match status" value="1"/>
</dbReference>
<dbReference type="SUPFAM" id="SSF56219">
    <property type="entry name" value="DNase I-like"/>
    <property type="match status" value="1"/>
</dbReference>
<accession>A0AAE1BQB2</accession>
<reference evidence="2" key="1">
    <citation type="submission" date="2023-10" db="EMBL/GenBank/DDBJ databases">
        <title>Genome assemblies of two species of porcelain crab, Petrolisthes cinctipes and Petrolisthes manimaculis (Anomura: Porcellanidae).</title>
        <authorList>
            <person name="Angst P."/>
        </authorList>
    </citation>
    <scope>NUCLEOTIDE SEQUENCE</scope>
    <source>
        <strain evidence="2">PB745_01</strain>
        <tissue evidence="2">Gill</tissue>
    </source>
</reference>
<feature type="compositionally biased region" description="Basic and acidic residues" evidence="1">
    <location>
        <begin position="650"/>
        <end position="669"/>
    </location>
</feature>
<evidence type="ECO:0000313" key="3">
    <source>
        <dbReference type="Proteomes" id="UP001286313"/>
    </source>
</evidence>
<name>A0AAE1BQB2_PETCI</name>
<proteinExistence type="predicted"/>
<feature type="region of interest" description="Disordered" evidence="1">
    <location>
        <begin position="649"/>
        <end position="706"/>
    </location>
</feature>
<dbReference type="Proteomes" id="UP001286313">
    <property type="component" value="Unassembled WGS sequence"/>
</dbReference>
<sequence>MTNKQATSHQPTTNVQEAAKPNAEMTYSQAASRTSIPSTIQPIPTPEATTTTPLSQLMPSTIQPIPIPEATQTTAPSQPQDSQSPLQPILSENHNPQTQTPDSIQNTQPSSSSPQETLTLTKSDLKGLLQNFALALAGLMNIPINKEKLIQTCDNTINTTLGASLKRQQKQSERCQKMQKKKKSLKVPRATPTSTRIARKKKALSQKAKHQTLSQETTEKVLQTHQNKLELQASHLSGLPVVPGMEEMCLPQETPKESESRGSIILVKEHIRFTPLRNPVHCGVGVEVQGIILQLAHSALVVYNVYNNSSGQLDVSELLPFAAAENTFIGDFNCHHQRLHSCTPTNRDGRHLAEVLESTPGSLERHLNETQPPVDLDQHEEALTNAFHLAADEAIPKTKPHKKQRKDHWFYDQRVRILNNRINAARRLNRRHPTDNSRTLLRKVVQSTRREKKNILEQKWIEWCQGIDSHTTLSSMWGKLKAVSGNKRATTPSHSNPQQEAEHLALSFAMRSSSTQLPDNTIHTLNSLQPERERAVEQACLAEADTDHPITYRELLKAEKRSQHQLTKTQVSLELLHKRCEQLGLKVNLLKTKAMTFGRHPPDEKLSIFGTDIEILDDEGGGMMMIMEDRRRVLIEEGGETRRKERRRVMREERRKDERRRVMREERIRKERRRVMREEKRRKERRRVMREERRDERMDEVDKLGQ</sequence>
<feature type="compositionally biased region" description="Low complexity" evidence="1">
    <location>
        <begin position="32"/>
        <end position="53"/>
    </location>
</feature>
<dbReference type="EMBL" id="JAWQEG010006628">
    <property type="protein sequence ID" value="KAK3854312.1"/>
    <property type="molecule type" value="Genomic_DNA"/>
</dbReference>
<feature type="compositionally biased region" description="Polar residues" evidence="1">
    <location>
        <begin position="54"/>
        <end position="63"/>
    </location>
</feature>
<comment type="caution">
    <text evidence="2">The sequence shown here is derived from an EMBL/GenBank/DDBJ whole genome shotgun (WGS) entry which is preliminary data.</text>
</comment>
<feature type="region of interest" description="Disordered" evidence="1">
    <location>
        <begin position="1"/>
        <end position="117"/>
    </location>
</feature>
<dbReference type="InterPro" id="IPR036691">
    <property type="entry name" value="Endo/exonu/phosph_ase_sf"/>
</dbReference>
<protein>
    <recommendedName>
        <fullName evidence="4">Endonuclease/exonuclease/phosphatase domain-containing protein</fullName>
    </recommendedName>
</protein>
<evidence type="ECO:0000256" key="1">
    <source>
        <dbReference type="SAM" id="MobiDB-lite"/>
    </source>
</evidence>
<feature type="compositionally biased region" description="Basic and acidic residues" evidence="1">
    <location>
        <begin position="689"/>
        <end position="706"/>
    </location>
</feature>
<keyword evidence="3" id="KW-1185">Reference proteome</keyword>
<evidence type="ECO:0008006" key="4">
    <source>
        <dbReference type="Google" id="ProtNLM"/>
    </source>
</evidence>
<dbReference type="AlphaFoldDB" id="A0AAE1BQB2"/>
<gene>
    <name evidence="2" type="ORF">Pcinc_039197</name>
</gene>
<feature type="compositionally biased region" description="Polar residues" evidence="1">
    <location>
        <begin position="1"/>
        <end position="16"/>
    </location>
</feature>
<organism evidence="2 3">
    <name type="scientific">Petrolisthes cinctipes</name>
    <name type="common">Flat porcelain crab</name>
    <dbReference type="NCBI Taxonomy" id="88211"/>
    <lineage>
        <taxon>Eukaryota</taxon>
        <taxon>Metazoa</taxon>
        <taxon>Ecdysozoa</taxon>
        <taxon>Arthropoda</taxon>
        <taxon>Crustacea</taxon>
        <taxon>Multicrustacea</taxon>
        <taxon>Malacostraca</taxon>
        <taxon>Eumalacostraca</taxon>
        <taxon>Eucarida</taxon>
        <taxon>Decapoda</taxon>
        <taxon>Pleocyemata</taxon>
        <taxon>Anomura</taxon>
        <taxon>Galatheoidea</taxon>
        <taxon>Porcellanidae</taxon>
        <taxon>Petrolisthes</taxon>
    </lineage>
</organism>
<evidence type="ECO:0000313" key="2">
    <source>
        <dbReference type="EMBL" id="KAK3854312.1"/>
    </source>
</evidence>
<feature type="compositionally biased region" description="Low complexity" evidence="1">
    <location>
        <begin position="76"/>
        <end position="91"/>
    </location>
</feature>